<dbReference type="InterPro" id="IPR030489">
    <property type="entry name" value="TR_Rrf2-type_CS"/>
</dbReference>
<dbReference type="InterPro" id="IPR036390">
    <property type="entry name" value="WH_DNA-bd_sf"/>
</dbReference>
<comment type="cofactor">
    <cofactor evidence="2">
        <name>[2Fe-2S] cluster</name>
        <dbReference type="ChEBI" id="CHEBI:190135"/>
    </cofactor>
</comment>
<dbReference type="OrthoDB" id="9795923at2"/>
<gene>
    <name evidence="4" type="ORF">AS033_15915</name>
</gene>
<dbReference type="PROSITE" id="PS01332">
    <property type="entry name" value="HTH_RRF2_1"/>
    <property type="match status" value="1"/>
</dbReference>
<dbReference type="EMBL" id="LNQL01000007">
    <property type="protein sequence ID" value="KSU47734.1"/>
    <property type="molecule type" value="Genomic_DNA"/>
</dbReference>
<evidence type="ECO:0000313" key="5">
    <source>
        <dbReference type="Proteomes" id="UP000053797"/>
    </source>
</evidence>
<dbReference type="SUPFAM" id="SSF46785">
    <property type="entry name" value="Winged helix' DNA-binding domain"/>
    <property type="match status" value="1"/>
</dbReference>
<evidence type="ECO:0000256" key="3">
    <source>
        <dbReference type="ARBA" id="ARBA00040173"/>
    </source>
</evidence>
<evidence type="ECO:0000256" key="1">
    <source>
        <dbReference type="ARBA" id="ARBA00023125"/>
    </source>
</evidence>
<dbReference type="PANTHER" id="PTHR33221">
    <property type="entry name" value="WINGED HELIX-TURN-HELIX TRANSCRIPTIONAL REGULATOR, RRF2 FAMILY"/>
    <property type="match status" value="1"/>
</dbReference>
<dbReference type="Pfam" id="PF02082">
    <property type="entry name" value="Rrf2"/>
    <property type="match status" value="1"/>
</dbReference>
<name>A0A0V8GC70_9BACL</name>
<dbReference type="RefSeq" id="WP_058266083.1">
    <property type="nucleotide sequence ID" value="NZ_FMYN01000007.1"/>
</dbReference>
<protein>
    <recommendedName>
        <fullName evidence="3">HTH-type transcriptional regulator NsrR</fullName>
    </recommendedName>
</protein>
<evidence type="ECO:0000256" key="2">
    <source>
        <dbReference type="ARBA" id="ARBA00034078"/>
    </source>
</evidence>
<organism evidence="4 5">
    <name type="scientific">Exiguobacterium indicum</name>
    <dbReference type="NCBI Taxonomy" id="296995"/>
    <lineage>
        <taxon>Bacteria</taxon>
        <taxon>Bacillati</taxon>
        <taxon>Bacillota</taxon>
        <taxon>Bacilli</taxon>
        <taxon>Bacillales</taxon>
        <taxon>Bacillales Family XII. Incertae Sedis</taxon>
        <taxon>Exiguobacterium</taxon>
    </lineage>
</organism>
<dbReference type="InterPro" id="IPR000944">
    <property type="entry name" value="Tscrpt_reg_Rrf2"/>
</dbReference>
<dbReference type="InterPro" id="IPR036388">
    <property type="entry name" value="WH-like_DNA-bd_sf"/>
</dbReference>
<dbReference type="PANTHER" id="PTHR33221:SF4">
    <property type="entry name" value="HTH-TYPE TRANSCRIPTIONAL REPRESSOR NSRR"/>
    <property type="match status" value="1"/>
</dbReference>
<dbReference type="GO" id="GO:0005829">
    <property type="term" value="C:cytosol"/>
    <property type="evidence" value="ECO:0007669"/>
    <property type="project" value="TreeGrafter"/>
</dbReference>
<keyword evidence="1" id="KW-0238">DNA-binding</keyword>
<dbReference type="NCBIfam" id="TIGR00738">
    <property type="entry name" value="rrf2_super"/>
    <property type="match status" value="1"/>
</dbReference>
<dbReference type="Proteomes" id="UP000053797">
    <property type="component" value="Unassembled WGS sequence"/>
</dbReference>
<proteinExistence type="predicted"/>
<evidence type="ECO:0000313" key="4">
    <source>
        <dbReference type="EMBL" id="KSU47734.1"/>
    </source>
</evidence>
<comment type="caution">
    <text evidence="4">The sequence shown here is derived from an EMBL/GenBank/DDBJ whole genome shotgun (WGS) entry which is preliminary data.</text>
</comment>
<dbReference type="AlphaFoldDB" id="A0A0V8GC70"/>
<sequence>MRITQYTDHTIRLLLYLGSNQEDFKKIEDIADHYIISSNHLRKVMRHLSSLRYTETRRGPLGGIRLRRRPHEINIGRLFREIEPLHLIEQIDSPLFPFSNINERWKSMFDQALDAFLKELDKYTLADLIDNPDELFTHLSLK</sequence>
<dbReference type="GO" id="GO:0003677">
    <property type="term" value="F:DNA binding"/>
    <property type="evidence" value="ECO:0007669"/>
    <property type="project" value="UniProtKB-KW"/>
</dbReference>
<accession>A0A0V8GC70</accession>
<dbReference type="Gene3D" id="1.10.10.10">
    <property type="entry name" value="Winged helix-like DNA-binding domain superfamily/Winged helix DNA-binding domain"/>
    <property type="match status" value="1"/>
</dbReference>
<dbReference type="GO" id="GO:0003700">
    <property type="term" value="F:DNA-binding transcription factor activity"/>
    <property type="evidence" value="ECO:0007669"/>
    <property type="project" value="TreeGrafter"/>
</dbReference>
<reference evidence="4 5" key="1">
    <citation type="journal article" date="2015" name="Int. J. Syst. Evol. Microbiol.">
        <title>Exiguobacterium enclense sp. nov., isolated from sediment.</title>
        <authorList>
            <person name="Dastager S.G."/>
            <person name="Mawlankar R."/>
            <person name="Sonalkar V.V."/>
            <person name="Thorat M.N."/>
            <person name="Mual P."/>
            <person name="Verma A."/>
            <person name="Krishnamurthi S."/>
            <person name="Tang S.K."/>
            <person name="Li W.J."/>
        </authorList>
    </citation>
    <scope>NUCLEOTIDE SEQUENCE [LARGE SCALE GENOMIC DNA]</scope>
    <source>
        <strain evidence="4 5">NIO-1109</strain>
    </source>
</reference>
<dbReference type="PROSITE" id="PS51197">
    <property type="entry name" value="HTH_RRF2_2"/>
    <property type="match status" value="1"/>
</dbReference>